<feature type="transmembrane region" description="Helical" evidence="1">
    <location>
        <begin position="150"/>
        <end position="174"/>
    </location>
</feature>
<reference evidence="2" key="1">
    <citation type="submission" date="2022-06" db="EMBL/GenBank/DDBJ databases">
        <title>Aquibacillus sp. a new bacterium isolated from soil saline samples.</title>
        <authorList>
            <person name="Galisteo C."/>
            <person name="De La Haba R."/>
            <person name="Sanchez-Porro C."/>
            <person name="Ventosa A."/>
        </authorList>
    </citation>
    <scope>NUCLEOTIDE SEQUENCE</scope>
    <source>
        <strain evidence="2">JCM 12387</strain>
    </source>
</reference>
<feature type="transmembrane region" description="Helical" evidence="1">
    <location>
        <begin position="20"/>
        <end position="45"/>
    </location>
</feature>
<organism evidence="2 3">
    <name type="scientific">Aquibacillus koreensis</name>
    <dbReference type="NCBI Taxonomy" id="279446"/>
    <lineage>
        <taxon>Bacteria</taxon>
        <taxon>Bacillati</taxon>
        <taxon>Bacillota</taxon>
        <taxon>Bacilli</taxon>
        <taxon>Bacillales</taxon>
        <taxon>Bacillaceae</taxon>
        <taxon>Aquibacillus</taxon>
    </lineage>
</organism>
<protein>
    <submittedName>
        <fullName evidence="2">YesL family protein</fullName>
    </submittedName>
</protein>
<proteinExistence type="predicted"/>
<feature type="transmembrane region" description="Helical" evidence="1">
    <location>
        <begin position="180"/>
        <end position="201"/>
    </location>
</feature>
<dbReference type="Proteomes" id="UP001145072">
    <property type="component" value="Unassembled WGS sequence"/>
</dbReference>
<dbReference type="EMBL" id="JAMQJZ010000019">
    <property type="protein sequence ID" value="MDC3422318.1"/>
    <property type="molecule type" value="Genomic_DNA"/>
</dbReference>
<evidence type="ECO:0000256" key="1">
    <source>
        <dbReference type="SAM" id="Phobius"/>
    </source>
</evidence>
<name>A0A9X4ALC1_9BACI</name>
<dbReference type="RefSeq" id="WP_259870531.1">
    <property type="nucleotide sequence ID" value="NZ_JAMQJZ010000019.1"/>
</dbReference>
<keyword evidence="1" id="KW-0472">Membrane</keyword>
<comment type="caution">
    <text evidence="2">The sequence shown here is derived from an EMBL/GenBank/DDBJ whole genome shotgun (WGS) entry which is preliminary data.</text>
</comment>
<keyword evidence="1" id="KW-0812">Transmembrane</keyword>
<sequence length="226" mass="25729">MSMGKNISGSGKGMYRILEWIMWIAYVNLLWFGFSLLGLIVLGIFPATVAMYTVWRDLLIGKPVKFFNTFLHTFKSEFFKANLIGFVLLIVGYILYLDLQFLPNVTGAMSYVLRIGLIFVGILYIIALLYIFPVYVHFDLKFRSYFKQAILIGVFSPIMTIAMVVGLVGLYYLMSFLPGLTPLISASMISLITMGCALLAFKRLEYKQQVLKERADEKEQGEESNK</sequence>
<accession>A0A9X4ALC1</accession>
<evidence type="ECO:0000313" key="2">
    <source>
        <dbReference type="EMBL" id="MDC3422318.1"/>
    </source>
</evidence>
<dbReference type="AlphaFoldDB" id="A0A9X4ALC1"/>
<feature type="transmembrane region" description="Helical" evidence="1">
    <location>
        <begin position="81"/>
        <end position="99"/>
    </location>
</feature>
<evidence type="ECO:0000313" key="3">
    <source>
        <dbReference type="Proteomes" id="UP001145072"/>
    </source>
</evidence>
<dbReference type="Pfam" id="PF04854">
    <property type="entry name" value="DUF624"/>
    <property type="match status" value="1"/>
</dbReference>
<keyword evidence="1" id="KW-1133">Transmembrane helix</keyword>
<feature type="transmembrane region" description="Helical" evidence="1">
    <location>
        <begin position="111"/>
        <end position="138"/>
    </location>
</feature>
<gene>
    <name evidence="2" type="ORF">NC661_18360</name>
</gene>
<keyword evidence="3" id="KW-1185">Reference proteome</keyword>
<dbReference type="InterPro" id="IPR006938">
    <property type="entry name" value="DUF624"/>
</dbReference>